<evidence type="ECO:0000256" key="3">
    <source>
        <dbReference type="RuleBase" id="RU003616"/>
    </source>
</evidence>
<evidence type="ECO:0000313" key="5">
    <source>
        <dbReference type="EMBL" id="KAJ8466567.1"/>
    </source>
</evidence>
<dbReference type="AlphaFoldDB" id="A0AAV8Q0A7"/>
<dbReference type="InterPro" id="IPR008978">
    <property type="entry name" value="HSP20-like_chaperone"/>
</dbReference>
<sequence length="220" mass="25315">MHDRRGRGKCLLKSLTVDFVDLVIKFADLHQSPVDLWLVATHSLLVAVPSVVLYCVSGKEASTVWQMYQERLPRSLDVVRLRPRISLLGEQRPRRLLHRTVGSVRRPPLPLLFLPHPLLLVGARVDWKGTPEVHVFRANLWELKQEDVRVEVEDGRILRISAERSRRADDAWHRVGRKGRRFLRRFRLPENASLEQVRTAMENGLLAVTVPKGVLEGRLS</sequence>
<feature type="domain" description="SHSP" evidence="4">
    <location>
        <begin position="116"/>
        <end position="220"/>
    </location>
</feature>
<accession>A0AAV8Q0A7</accession>
<evidence type="ECO:0000259" key="4">
    <source>
        <dbReference type="PROSITE" id="PS01031"/>
    </source>
</evidence>
<keyword evidence="6" id="KW-1185">Reference proteome</keyword>
<comment type="caution">
    <text evidence="5">The sequence shown here is derived from an EMBL/GenBank/DDBJ whole genome shotgun (WGS) entry which is preliminary data.</text>
</comment>
<dbReference type="Proteomes" id="UP001222027">
    <property type="component" value="Unassembled WGS sequence"/>
</dbReference>
<evidence type="ECO:0000256" key="1">
    <source>
        <dbReference type="ARBA" id="ARBA00023016"/>
    </source>
</evidence>
<protein>
    <recommendedName>
        <fullName evidence="4">SHSP domain-containing protein</fullName>
    </recommendedName>
</protein>
<dbReference type="EMBL" id="JAQQAF010000008">
    <property type="protein sequence ID" value="KAJ8466567.1"/>
    <property type="molecule type" value="Genomic_DNA"/>
</dbReference>
<evidence type="ECO:0000256" key="2">
    <source>
        <dbReference type="PROSITE-ProRule" id="PRU00285"/>
    </source>
</evidence>
<keyword evidence="1" id="KW-0346">Stress response</keyword>
<evidence type="ECO:0000313" key="6">
    <source>
        <dbReference type="Proteomes" id="UP001222027"/>
    </source>
</evidence>
<dbReference type="PROSITE" id="PS01031">
    <property type="entry name" value="SHSP"/>
    <property type="match status" value="1"/>
</dbReference>
<proteinExistence type="inferred from homology"/>
<gene>
    <name evidence="5" type="ORF">OPV22_029119</name>
</gene>
<dbReference type="InterPro" id="IPR031107">
    <property type="entry name" value="Small_HSP"/>
</dbReference>
<name>A0AAV8Q0A7_ENSVE</name>
<dbReference type="Gene3D" id="2.60.40.790">
    <property type="match status" value="1"/>
</dbReference>
<dbReference type="Pfam" id="PF00011">
    <property type="entry name" value="HSP20"/>
    <property type="match status" value="1"/>
</dbReference>
<organism evidence="5 6">
    <name type="scientific">Ensete ventricosum</name>
    <name type="common">Abyssinian banana</name>
    <name type="synonym">Musa ensete</name>
    <dbReference type="NCBI Taxonomy" id="4639"/>
    <lineage>
        <taxon>Eukaryota</taxon>
        <taxon>Viridiplantae</taxon>
        <taxon>Streptophyta</taxon>
        <taxon>Embryophyta</taxon>
        <taxon>Tracheophyta</taxon>
        <taxon>Spermatophyta</taxon>
        <taxon>Magnoliopsida</taxon>
        <taxon>Liliopsida</taxon>
        <taxon>Zingiberales</taxon>
        <taxon>Musaceae</taxon>
        <taxon>Ensete</taxon>
    </lineage>
</organism>
<dbReference type="PANTHER" id="PTHR11527">
    <property type="entry name" value="HEAT-SHOCK PROTEIN 20 FAMILY MEMBER"/>
    <property type="match status" value="1"/>
</dbReference>
<dbReference type="SUPFAM" id="SSF49764">
    <property type="entry name" value="HSP20-like chaperones"/>
    <property type="match status" value="1"/>
</dbReference>
<reference evidence="5 6" key="1">
    <citation type="submission" date="2022-12" db="EMBL/GenBank/DDBJ databases">
        <title>Chromosome-scale assembly of the Ensete ventricosum genome.</title>
        <authorList>
            <person name="Dussert Y."/>
            <person name="Stocks J."/>
            <person name="Wendawek A."/>
            <person name="Woldeyes F."/>
            <person name="Nichols R.A."/>
            <person name="Borrell J.S."/>
        </authorList>
    </citation>
    <scope>NUCLEOTIDE SEQUENCE [LARGE SCALE GENOMIC DNA]</scope>
    <source>
        <strain evidence="6">cv. Maze</strain>
        <tissue evidence="5">Seeds</tissue>
    </source>
</reference>
<comment type="similarity">
    <text evidence="2 3">Belongs to the small heat shock protein (HSP20) family.</text>
</comment>
<dbReference type="InterPro" id="IPR002068">
    <property type="entry name" value="A-crystallin/Hsp20_dom"/>
</dbReference>